<dbReference type="AlphaFoldDB" id="A0AAN7VPL4"/>
<accession>A0AAN7VPL4</accession>
<evidence type="ECO:0000313" key="2">
    <source>
        <dbReference type="Proteomes" id="UP001329430"/>
    </source>
</evidence>
<reference evidence="1 2" key="1">
    <citation type="journal article" date="2024" name="Insects">
        <title>An Improved Chromosome-Level Genome Assembly of the Firefly Pyrocoelia pectoralis.</title>
        <authorList>
            <person name="Fu X."/>
            <person name="Meyer-Rochow V.B."/>
            <person name="Ballantyne L."/>
            <person name="Zhu X."/>
        </authorList>
    </citation>
    <scope>NUCLEOTIDE SEQUENCE [LARGE SCALE GENOMIC DNA]</scope>
    <source>
        <strain evidence="1">XCY_ONT2</strain>
    </source>
</reference>
<evidence type="ECO:0000313" key="1">
    <source>
        <dbReference type="EMBL" id="KAK5648626.1"/>
    </source>
</evidence>
<protein>
    <submittedName>
        <fullName evidence="1">Uncharacterized protein</fullName>
    </submittedName>
</protein>
<name>A0AAN7VPL4_9COLE</name>
<dbReference type="EMBL" id="JAVRBK010000002">
    <property type="protein sequence ID" value="KAK5648626.1"/>
    <property type="molecule type" value="Genomic_DNA"/>
</dbReference>
<dbReference type="Proteomes" id="UP001329430">
    <property type="component" value="Chromosome 2"/>
</dbReference>
<keyword evidence="2" id="KW-1185">Reference proteome</keyword>
<comment type="caution">
    <text evidence="1">The sequence shown here is derived from an EMBL/GenBank/DDBJ whole genome shotgun (WGS) entry which is preliminary data.</text>
</comment>
<organism evidence="1 2">
    <name type="scientific">Pyrocoelia pectoralis</name>
    <dbReference type="NCBI Taxonomy" id="417401"/>
    <lineage>
        <taxon>Eukaryota</taxon>
        <taxon>Metazoa</taxon>
        <taxon>Ecdysozoa</taxon>
        <taxon>Arthropoda</taxon>
        <taxon>Hexapoda</taxon>
        <taxon>Insecta</taxon>
        <taxon>Pterygota</taxon>
        <taxon>Neoptera</taxon>
        <taxon>Endopterygota</taxon>
        <taxon>Coleoptera</taxon>
        <taxon>Polyphaga</taxon>
        <taxon>Elateriformia</taxon>
        <taxon>Elateroidea</taxon>
        <taxon>Lampyridae</taxon>
        <taxon>Lampyrinae</taxon>
        <taxon>Pyrocoelia</taxon>
    </lineage>
</organism>
<proteinExistence type="predicted"/>
<sequence length="129" mass="14516">MQTSPTKVHGGTQARTESKVTEVPMGMDYNAWIEMAEHGWEEEAFKNTVITVGIPLNTPEEIAKIVLVGEMDQDMNVGITKSSRETFPELMQLKGDVEIMELTSSSKRKGTISRKRIIRAIYNETEIDL</sequence>
<gene>
    <name evidence="1" type="ORF">RI129_003518</name>
</gene>